<keyword evidence="2" id="KW-1185">Reference proteome</keyword>
<organism evidence="1 2">
    <name type="scientific">Actinomadura violacea</name>
    <dbReference type="NCBI Taxonomy" id="2819934"/>
    <lineage>
        <taxon>Bacteria</taxon>
        <taxon>Bacillati</taxon>
        <taxon>Actinomycetota</taxon>
        <taxon>Actinomycetes</taxon>
        <taxon>Streptosporangiales</taxon>
        <taxon>Thermomonosporaceae</taxon>
        <taxon>Actinomadura</taxon>
    </lineage>
</organism>
<comment type="caution">
    <text evidence="1">The sequence shown here is derived from an EMBL/GenBank/DDBJ whole genome shotgun (WGS) entry which is preliminary data.</text>
</comment>
<evidence type="ECO:0000313" key="1">
    <source>
        <dbReference type="EMBL" id="MBO2463601.1"/>
    </source>
</evidence>
<reference evidence="1 2" key="1">
    <citation type="submission" date="2021-03" db="EMBL/GenBank/DDBJ databases">
        <title>Actinomadura violae sp. nov., isolated from lichen in Thailand.</title>
        <authorList>
            <person name="Kanchanasin P."/>
            <person name="Saeng-In P."/>
            <person name="Phongsopitanun W."/>
            <person name="Yuki M."/>
            <person name="Kudo T."/>
            <person name="Ohkuma M."/>
            <person name="Tanasupawat S."/>
        </authorList>
    </citation>
    <scope>NUCLEOTIDE SEQUENCE [LARGE SCALE GENOMIC DNA]</scope>
    <source>
        <strain evidence="1 2">LCR2-06</strain>
    </source>
</reference>
<gene>
    <name evidence="1" type="ORF">J4709_39130</name>
</gene>
<protein>
    <submittedName>
        <fullName evidence="1">Uncharacterized protein</fullName>
    </submittedName>
</protein>
<evidence type="ECO:0000313" key="2">
    <source>
        <dbReference type="Proteomes" id="UP000680206"/>
    </source>
</evidence>
<dbReference type="EMBL" id="JAGEPF010000028">
    <property type="protein sequence ID" value="MBO2463601.1"/>
    <property type="molecule type" value="Genomic_DNA"/>
</dbReference>
<name>A0ABS3S3M5_9ACTN</name>
<dbReference type="Proteomes" id="UP000680206">
    <property type="component" value="Unassembled WGS sequence"/>
</dbReference>
<proteinExistence type="predicted"/>
<dbReference type="RefSeq" id="WP_208249158.1">
    <property type="nucleotide sequence ID" value="NZ_JAGEPF010000028.1"/>
</dbReference>
<accession>A0ABS3S3M5</accession>
<sequence length="127" mass="14392">MTNRRRVRRLVVDGAVYSWCFAHRHDQVRGYPGCSSTVTLWRQGDSGRLRLVFKPEHDRVIADGYFDEGAAMRLPDRAYLNLYEPGSVRALLDEAMAEGLWPATGTVEVDGWPLFDAVTPLDTPNRL</sequence>